<gene>
    <name evidence="1" type="ORF">G6M46_19430</name>
    <name evidence="2" type="ORF">G6M86_04890</name>
</gene>
<accession>A0A8A8Z861</accession>
<name>A0A8A8Z861_AGRTU</name>
<evidence type="ECO:0000313" key="2">
    <source>
        <dbReference type="EMBL" id="QTG12617.1"/>
    </source>
</evidence>
<dbReference type="EMBL" id="JAAMAY010000030">
    <property type="protein sequence ID" value="NTC30306.1"/>
    <property type="molecule type" value="Genomic_DNA"/>
</dbReference>
<reference evidence="2" key="2">
    <citation type="submission" date="2020-02" db="EMBL/GenBank/DDBJ databases">
        <title>Unexpected conservation and global transmission of agrobacterial virulence plasmids.</title>
        <authorList>
            <person name="Weisberg A.J."/>
            <person name="Davis E.W. II"/>
            <person name="Tabima J.R."/>
            <person name="Belcher M.S."/>
            <person name="Miller M."/>
            <person name="Kuo C.-H."/>
            <person name="Loper J.E."/>
            <person name="Grunwald N.J."/>
            <person name="Putnam M.L."/>
            <person name="Chang J.H."/>
        </authorList>
    </citation>
    <scope>NUCLEOTIDE SEQUENCE</scope>
    <source>
        <strain evidence="2">Q15/94</strain>
    </source>
</reference>
<dbReference type="Proteomes" id="UP000702952">
    <property type="component" value="Unassembled WGS sequence"/>
</dbReference>
<dbReference type="EMBL" id="CP049216">
    <property type="protein sequence ID" value="QTG12617.1"/>
    <property type="molecule type" value="Genomic_DNA"/>
</dbReference>
<dbReference type="RefSeq" id="WP_153793990.1">
    <property type="nucleotide sequence ID" value="NC_015183.1"/>
</dbReference>
<proteinExistence type="predicted"/>
<sequence>MPLSVVIVLKLITQKPRENGFWVMGSSREWFRTGSSRQSGLIDPGCGTRLMTPIA</sequence>
<protein>
    <submittedName>
        <fullName evidence="1">Uncharacterized protein</fullName>
    </submittedName>
</protein>
<dbReference type="GeneID" id="92771088"/>
<evidence type="ECO:0000313" key="1">
    <source>
        <dbReference type="EMBL" id="NTC30306.1"/>
    </source>
</evidence>
<reference evidence="1" key="1">
    <citation type="journal article" date="2020" name="Science">
        <title>Unexpected conservation and global transmission of agrobacterial virulence plasmids.</title>
        <authorList>
            <person name="Weisberg A.J."/>
            <person name="Davis E.W. 2nd"/>
            <person name="Tabima J."/>
            <person name="Belcher M.S."/>
            <person name="Miller M."/>
            <person name="Kuo C.H."/>
            <person name="Loper J.E."/>
            <person name="Grunwald N.J."/>
            <person name="Putnam M.L."/>
            <person name="Chang J.H."/>
        </authorList>
    </citation>
    <scope>NUCLEOTIDE SEQUENCE</scope>
    <source>
        <strain evidence="1">17-1853-1a</strain>
    </source>
</reference>
<dbReference type="Proteomes" id="UP000663946">
    <property type="component" value="Chromosome 1"/>
</dbReference>
<dbReference type="AlphaFoldDB" id="A0A8A8Z861"/>
<organism evidence="1 3">
    <name type="scientific">Agrobacterium tumefaciens</name>
    <dbReference type="NCBI Taxonomy" id="358"/>
    <lineage>
        <taxon>Bacteria</taxon>
        <taxon>Pseudomonadati</taxon>
        <taxon>Pseudomonadota</taxon>
        <taxon>Alphaproteobacteria</taxon>
        <taxon>Hyphomicrobiales</taxon>
        <taxon>Rhizobiaceae</taxon>
        <taxon>Rhizobium/Agrobacterium group</taxon>
        <taxon>Agrobacterium</taxon>
        <taxon>Agrobacterium tumefaciens complex</taxon>
    </lineage>
</organism>
<evidence type="ECO:0000313" key="3">
    <source>
        <dbReference type="Proteomes" id="UP000702952"/>
    </source>
</evidence>